<dbReference type="InterPro" id="IPR052929">
    <property type="entry name" value="RNase_H-like_EbsB-rel"/>
</dbReference>
<dbReference type="Pfam" id="PF13456">
    <property type="entry name" value="RVT_3"/>
    <property type="match status" value="1"/>
</dbReference>
<dbReference type="PANTHER" id="PTHR47074">
    <property type="entry name" value="BNAC02G40300D PROTEIN"/>
    <property type="match status" value="1"/>
</dbReference>
<dbReference type="InterPro" id="IPR044730">
    <property type="entry name" value="RNase_H-like_dom_plant"/>
</dbReference>
<dbReference type="Proteomes" id="UP000712600">
    <property type="component" value="Unassembled WGS sequence"/>
</dbReference>
<reference evidence="2" key="1">
    <citation type="submission" date="2019-12" db="EMBL/GenBank/DDBJ databases">
        <title>Genome sequencing and annotation of Brassica cretica.</title>
        <authorList>
            <person name="Studholme D.J."/>
            <person name="Sarris P."/>
        </authorList>
    </citation>
    <scope>NUCLEOTIDE SEQUENCE</scope>
    <source>
        <strain evidence="2">PFS-109/04</strain>
        <tissue evidence="2">Leaf</tissue>
    </source>
</reference>
<comment type="caution">
    <text evidence="2">The sequence shown here is derived from an EMBL/GenBank/DDBJ whole genome shotgun (WGS) entry which is preliminary data.</text>
</comment>
<dbReference type="PANTHER" id="PTHR47074:SF49">
    <property type="entry name" value="POLYNUCLEOTIDYL TRANSFERASE, RIBONUCLEASE H-LIKE SUPERFAMILY PROTEIN"/>
    <property type="match status" value="1"/>
</dbReference>
<dbReference type="SUPFAM" id="SSF53098">
    <property type="entry name" value="Ribonuclease H-like"/>
    <property type="match status" value="1"/>
</dbReference>
<feature type="domain" description="RNase H type-1" evidence="1">
    <location>
        <begin position="132"/>
        <end position="250"/>
    </location>
</feature>
<dbReference type="Gene3D" id="3.30.420.10">
    <property type="entry name" value="Ribonuclease H-like superfamily/Ribonuclease H"/>
    <property type="match status" value="1"/>
</dbReference>
<dbReference type="GO" id="GO:0003676">
    <property type="term" value="F:nucleic acid binding"/>
    <property type="evidence" value="ECO:0007669"/>
    <property type="project" value="InterPro"/>
</dbReference>
<dbReference type="AlphaFoldDB" id="A0A8S9PDJ5"/>
<accession>A0A8S9PDJ5</accession>
<dbReference type="InterPro" id="IPR012337">
    <property type="entry name" value="RNaseH-like_sf"/>
</dbReference>
<organism evidence="2 3">
    <name type="scientific">Brassica cretica</name>
    <name type="common">Mustard</name>
    <dbReference type="NCBI Taxonomy" id="69181"/>
    <lineage>
        <taxon>Eukaryota</taxon>
        <taxon>Viridiplantae</taxon>
        <taxon>Streptophyta</taxon>
        <taxon>Embryophyta</taxon>
        <taxon>Tracheophyta</taxon>
        <taxon>Spermatophyta</taxon>
        <taxon>Magnoliopsida</taxon>
        <taxon>eudicotyledons</taxon>
        <taxon>Gunneridae</taxon>
        <taxon>Pentapetalae</taxon>
        <taxon>rosids</taxon>
        <taxon>malvids</taxon>
        <taxon>Brassicales</taxon>
        <taxon>Brassicaceae</taxon>
        <taxon>Brassiceae</taxon>
        <taxon>Brassica</taxon>
    </lineage>
</organism>
<name>A0A8S9PDJ5_BRACR</name>
<evidence type="ECO:0000313" key="2">
    <source>
        <dbReference type="EMBL" id="KAF3513539.1"/>
    </source>
</evidence>
<gene>
    <name evidence="2" type="ORF">F2Q69_00008040</name>
</gene>
<dbReference type="EMBL" id="QGKX02001521">
    <property type="protein sequence ID" value="KAF3513539.1"/>
    <property type="molecule type" value="Genomic_DNA"/>
</dbReference>
<sequence length="257" mass="28636">MAVSSNWDIEKIELVLPVHKDQIFKLRASKLGGPDELVWLMNPSGERIQSLPPVELEAGIIAAWICWSLWLSRNHLIFQKRDFTPEETLIKALSDAREWTLAQSPPAPPPPVKPLIRIEPPPPHSDLCLVYTDASWNPLTGIAGFGWIFDDPVSPSQHSATSTFVSSPLMAEDLAARAVITSALSQGLGSILVLSDSQILINIINKQDRNLEVFSVFQDIYLLSLSFKSIKFKFISRLNNVVADYVAKHALWSVYPV</sequence>
<evidence type="ECO:0000313" key="3">
    <source>
        <dbReference type="Proteomes" id="UP000712600"/>
    </source>
</evidence>
<proteinExistence type="predicted"/>
<dbReference type="GO" id="GO:0004523">
    <property type="term" value="F:RNA-DNA hybrid ribonuclease activity"/>
    <property type="evidence" value="ECO:0007669"/>
    <property type="project" value="InterPro"/>
</dbReference>
<dbReference type="CDD" id="cd06222">
    <property type="entry name" value="RNase_H_like"/>
    <property type="match status" value="1"/>
</dbReference>
<evidence type="ECO:0000259" key="1">
    <source>
        <dbReference type="Pfam" id="PF13456"/>
    </source>
</evidence>
<dbReference type="InterPro" id="IPR002156">
    <property type="entry name" value="RNaseH_domain"/>
</dbReference>
<protein>
    <recommendedName>
        <fullName evidence="1">RNase H type-1 domain-containing protein</fullName>
    </recommendedName>
</protein>
<dbReference type="InterPro" id="IPR036397">
    <property type="entry name" value="RNaseH_sf"/>
</dbReference>